<accession>A0ABP2J4V0</accession>
<keyword evidence="2" id="KW-1185">Reference proteome</keyword>
<sequence length="37" mass="4321">MNFVYEIELCEILNFSDIEQKPGGSITSWLAFLHIFD</sequence>
<evidence type="ECO:0000313" key="1">
    <source>
        <dbReference type="EMBL" id="EFL44333.1"/>
    </source>
</evidence>
<dbReference type="Proteomes" id="UP000004431">
    <property type="component" value="Unassembled WGS sequence"/>
</dbReference>
<comment type="caution">
    <text evidence="1">The sequence shown here is derived from an EMBL/GenBank/DDBJ whole genome shotgun (WGS) entry which is preliminary data.</text>
</comment>
<name>A0ABP2J4V0_9ACTN</name>
<dbReference type="EMBL" id="AEDQ01000017">
    <property type="protein sequence ID" value="EFL44333.1"/>
    <property type="molecule type" value="Genomic_DNA"/>
</dbReference>
<reference evidence="1 2" key="1">
    <citation type="submission" date="2010-08" db="EMBL/GenBank/DDBJ databases">
        <authorList>
            <person name="Durkin A.S."/>
            <person name="Madupu R."/>
            <person name="Torralba M."/>
            <person name="Gillis M."/>
            <person name="Methe B."/>
            <person name="Sutton G."/>
            <person name="Nelson K.E."/>
        </authorList>
    </citation>
    <scope>NUCLEOTIDE SEQUENCE [LARGE SCALE GENOMIC DNA]</scope>
    <source>
        <strain evidence="1 2">PB189-T1-4</strain>
    </source>
</reference>
<evidence type="ECO:0000313" key="2">
    <source>
        <dbReference type="Proteomes" id="UP000004431"/>
    </source>
</evidence>
<proteinExistence type="predicted"/>
<protein>
    <submittedName>
        <fullName evidence="1">Uncharacterized protein</fullName>
    </submittedName>
</protein>
<organism evidence="1 2">
    <name type="scientific">Fannyhessea vaginae PB189-T1-4</name>
    <dbReference type="NCBI Taxonomy" id="866774"/>
    <lineage>
        <taxon>Bacteria</taxon>
        <taxon>Bacillati</taxon>
        <taxon>Actinomycetota</taxon>
        <taxon>Coriobacteriia</taxon>
        <taxon>Coriobacteriales</taxon>
        <taxon>Atopobiaceae</taxon>
        <taxon>Fannyhessea</taxon>
    </lineage>
</organism>
<gene>
    <name evidence="1" type="ORF">HMPREF9248_0888</name>
</gene>